<comment type="subcellular location">
    <subcellularLocation>
        <location evidence="2">Mitochondrion</location>
    </subcellularLocation>
    <subcellularLocation>
        <location evidence="1">Nucleus</location>
    </subcellularLocation>
</comment>
<evidence type="ECO:0000256" key="10">
    <source>
        <dbReference type="ARBA" id="ARBA00030700"/>
    </source>
</evidence>
<evidence type="ECO:0000256" key="3">
    <source>
        <dbReference type="ARBA" id="ARBA00005421"/>
    </source>
</evidence>
<dbReference type="InterPro" id="IPR043035">
    <property type="entry name" value="Ribosomal_mL64_sf"/>
</dbReference>
<dbReference type="Proteomes" id="UP000770661">
    <property type="component" value="Unassembled WGS sequence"/>
</dbReference>
<keyword evidence="7" id="KW-0539">Nucleus</keyword>
<dbReference type="GO" id="GO:0005840">
    <property type="term" value="C:ribosome"/>
    <property type="evidence" value="ECO:0007669"/>
    <property type="project" value="UniProtKB-KW"/>
</dbReference>
<keyword evidence="5" id="KW-0175">Coiled coil</keyword>
<accession>A0A8J4YLD5</accession>
<feature type="region of interest" description="Disordered" evidence="14">
    <location>
        <begin position="210"/>
        <end position="258"/>
    </location>
</feature>
<dbReference type="GO" id="GO:0005634">
    <property type="term" value="C:nucleus"/>
    <property type="evidence" value="ECO:0007669"/>
    <property type="project" value="UniProtKB-SubCell"/>
</dbReference>
<dbReference type="InterPro" id="IPR018472">
    <property type="entry name" value="Ribosomal_mL64"/>
</dbReference>
<dbReference type="OrthoDB" id="6247992at2759"/>
<protein>
    <recommendedName>
        <fullName evidence="11">Large ribosomal subunit protein mL64</fullName>
    </recommendedName>
    <alternativeName>
        <fullName evidence="10">39S ribosomal protein L59, mitochondrial</fullName>
    </alternativeName>
    <alternativeName>
        <fullName evidence="12">Growth arrest and DNA damage-inducible proteins-interacting protein 1</fullName>
    </alternativeName>
</protein>
<feature type="compositionally biased region" description="Basic and acidic residues" evidence="14">
    <location>
        <begin position="221"/>
        <end position="230"/>
    </location>
</feature>
<comment type="function">
    <text evidence="13">Acts as a negative regulator of G1 to S cell cycle phase progression by inhibiting cyclin-dependent kinases. Inhibitory effects are additive with GADD45 proteins but also occur in the absence of GADD45 proteins. Acts as a repressor of the orphan nuclear receptor NR4A1 by inhibiting AB domain-mediated transcriptional activity. May be involved in the hormone-mediated regulation of NR4A1 transcriptional activity. May play a role in mitochondrial protein synthesis.</text>
</comment>
<evidence type="ECO:0000256" key="5">
    <source>
        <dbReference type="ARBA" id="ARBA00023054"/>
    </source>
</evidence>
<reference evidence="15" key="1">
    <citation type="submission" date="2020-07" db="EMBL/GenBank/DDBJ databases">
        <title>The High-quality genome of the commercially important snow crab, Chionoecetes opilio.</title>
        <authorList>
            <person name="Jeong J.-H."/>
            <person name="Ryu S."/>
        </authorList>
    </citation>
    <scope>NUCLEOTIDE SEQUENCE</scope>
    <source>
        <strain evidence="15">MADBK_172401_WGS</strain>
        <tissue evidence="15">Digestive gland</tissue>
    </source>
</reference>
<evidence type="ECO:0000256" key="2">
    <source>
        <dbReference type="ARBA" id="ARBA00004173"/>
    </source>
</evidence>
<comment type="similarity">
    <text evidence="3">Belongs to the mitochondrion-specific ribosomal protein mL64 family.</text>
</comment>
<evidence type="ECO:0000256" key="8">
    <source>
        <dbReference type="ARBA" id="ARBA00023274"/>
    </source>
</evidence>
<evidence type="ECO:0000256" key="7">
    <source>
        <dbReference type="ARBA" id="ARBA00023242"/>
    </source>
</evidence>
<evidence type="ECO:0000256" key="9">
    <source>
        <dbReference type="ARBA" id="ARBA00023306"/>
    </source>
</evidence>
<evidence type="ECO:0000256" key="13">
    <source>
        <dbReference type="ARBA" id="ARBA00060144"/>
    </source>
</evidence>
<dbReference type="GO" id="GO:1990904">
    <property type="term" value="C:ribonucleoprotein complex"/>
    <property type="evidence" value="ECO:0007669"/>
    <property type="project" value="UniProtKB-KW"/>
</dbReference>
<dbReference type="EMBL" id="JACEEZ010001461">
    <property type="protein sequence ID" value="KAG0729193.1"/>
    <property type="molecule type" value="Genomic_DNA"/>
</dbReference>
<evidence type="ECO:0000313" key="16">
    <source>
        <dbReference type="Proteomes" id="UP000770661"/>
    </source>
</evidence>
<proteinExistence type="inferred from homology"/>
<organism evidence="15 16">
    <name type="scientific">Chionoecetes opilio</name>
    <name type="common">Atlantic snow crab</name>
    <name type="synonym">Cancer opilio</name>
    <dbReference type="NCBI Taxonomy" id="41210"/>
    <lineage>
        <taxon>Eukaryota</taxon>
        <taxon>Metazoa</taxon>
        <taxon>Ecdysozoa</taxon>
        <taxon>Arthropoda</taxon>
        <taxon>Crustacea</taxon>
        <taxon>Multicrustacea</taxon>
        <taxon>Malacostraca</taxon>
        <taxon>Eumalacostraca</taxon>
        <taxon>Eucarida</taxon>
        <taxon>Decapoda</taxon>
        <taxon>Pleocyemata</taxon>
        <taxon>Brachyura</taxon>
        <taxon>Eubrachyura</taxon>
        <taxon>Majoidea</taxon>
        <taxon>Majidae</taxon>
        <taxon>Chionoecetes</taxon>
    </lineage>
</organism>
<dbReference type="PANTHER" id="PTHR31761:SF1">
    <property type="entry name" value="LARGE RIBOSOMAL SUBUNIT PROTEIN ML64"/>
    <property type="match status" value="1"/>
</dbReference>
<evidence type="ECO:0000256" key="4">
    <source>
        <dbReference type="ARBA" id="ARBA00022980"/>
    </source>
</evidence>
<evidence type="ECO:0000256" key="12">
    <source>
        <dbReference type="ARBA" id="ARBA00035485"/>
    </source>
</evidence>
<name>A0A8J4YLD5_CHIOP</name>
<evidence type="ECO:0000313" key="15">
    <source>
        <dbReference type="EMBL" id="KAG0729193.1"/>
    </source>
</evidence>
<dbReference type="Pfam" id="PF10147">
    <property type="entry name" value="CR6_interact"/>
    <property type="match status" value="1"/>
</dbReference>
<dbReference type="GO" id="GO:0005739">
    <property type="term" value="C:mitochondrion"/>
    <property type="evidence" value="ECO:0007669"/>
    <property type="project" value="UniProtKB-SubCell"/>
</dbReference>
<comment type="caution">
    <text evidence="15">The sequence shown here is derived from an EMBL/GenBank/DDBJ whole genome shotgun (WGS) entry which is preliminary data.</text>
</comment>
<evidence type="ECO:0000256" key="11">
    <source>
        <dbReference type="ARBA" id="ARBA00035184"/>
    </source>
</evidence>
<evidence type="ECO:0000256" key="6">
    <source>
        <dbReference type="ARBA" id="ARBA00023128"/>
    </source>
</evidence>
<dbReference type="Gene3D" id="6.10.280.120">
    <property type="entry name" value="Growth arrest and DNA-damage-inducible proteins-interacting protein 1"/>
    <property type="match status" value="1"/>
</dbReference>
<evidence type="ECO:0000256" key="1">
    <source>
        <dbReference type="ARBA" id="ARBA00004123"/>
    </source>
</evidence>
<keyword evidence="8" id="KW-0687">Ribonucleoprotein</keyword>
<keyword evidence="6" id="KW-0496">Mitochondrion</keyword>
<feature type="compositionally biased region" description="Polar residues" evidence="14">
    <location>
        <begin position="249"/>
        <end position="258"/>
    </location>
</feature>
<keyword evidence="16" id="KW-1185">Reference proteome</keyword>
<dbReference type="PANTHER" id="PTHR31761">
    <property type="entry name" value="GROWTH ARREST AND DNA DAMAGE-INDUCIBLE PROTEINS-INTERACTING PROTEIN 1 GADD45GIP1"/>
    <property type="match status" value="1"/>
</dbReference>
<sequence length="258" mass="30077">MAVYRVLGRYCVRPGSLRPFCHAANAGDIYEAPVEEDLIEQKRNKSRLTENHYRIHHRQVTRLSEDEEIVESLSKQRKLYAHYGASSGISVDKLWPSKEELELEKEWEKVSRPHSAQEMIRMARQAKEDEERATQQRQEELKKRVAKLEGWKREVRERIHQQEKEAHMAKEKKDRLIEEVRQILGFQIDPKDERFKEALLKKEQEEKKAKKAAKKLASQKRLLDRLRKEANPTPTPAEGATTKPEGEGSNISPGTPIV</sequence>
<dbReference type="AlphaFoldDB" id="A0A8J4YLD5"/>
<keyword evidence="4" id="KW-0689">Ribosomal protein</keyword>
<gene>
    <name evidence="15" type="primary">GADD45GIP1</name>
    <name evidence="15" type="ORF">GWK47_030834</name>
</gene>
<keyword evidence="9" id="KW-0131">Cell cycle</keyword>
<evidence type="ECO:0000256" key="14">
    <source>
        <dbReference type="SAM" id="MobiDB-lite"/>
    </source>
</evidence>